<sequence>MEITSKQNTYIKEYRKLTEQRKYRRQTGYFVCEGAKLAVEAVKSGCALGENAYYTAAAAEKYPECISLLRESCKMIQISEEVADSISDTKSPQGIFITVRHLDKILNLSTIDSSRQFIILENLQDMGNIGTIIRSCDAFSIDGVILAGDCADVFAPKTVRSAMGSLFRLPLYCCDTEEAITLLQKGGFTVYSAELSDRSVKLGEEKLPQKTAVVIGNEGNGVSDTVKKLCDKSLFIPISSAESLNASVAASVIAWEMSKVRQ</sequence>
<organism evidence="5 6">
    <name type="scientific">[Eubacterium] siraeum</name>
    <dbReference type="NCBI Taxonomy" id="39492"/>
    <lineage>
        <taxon>Bacteria</taxon>
        <taxon>Bacillati</taxon>
        <taxon>Bacillota</taxon>
        <taxon>Clostridia</taxon>
        <taxon>Eubacteriales</taxon>
        <taxon>Oscillospiraceae</taxon>
        <taxon>Oscillospiraceae incertae sedis</taxon>
    </lineage>
</organism>
<dbReference type="GO" id="GO:0006396">
    <property type="term" value="P:RNA processing"/>
    <property type="evidence" value="ECO:0007669"/>
    <property type="project" value="InterPro"/>
</dbReference>
<accession>A0A174ZV47</accession>
<comment type="similarity">
    <text evidence="1">Belongs to the class IV-like SAM-binding methyltransferase superfamily. RNA methyltransferase TrmH family.</text>
</comment>
<dbReference type="InterPro" id="IPR053888">
    <property type="entry name" value="MRM3-like_sub_bind"/>
</dbReference>
<reference evidence="5 6" key="1">
    <citation type="submission" date="2015-09" db="EMBL/GenBank/DDBJ databases">
        <authorList>
            <consortium name="Pathogen Informatics"/>
        </authorList>
    </citation>
    <scope>NUCLEOTIDE SEQUENCE [LARGE SCALE GENOMIC DNA]</scope>
    <source>
        <strain evidence="5 6">2789STDY5834928</strain>
    </source>
</reference>
<dbReference type="GO" id="GO:0008173">
    <property type="term" value="F:RNA methyltransferase activity"/>
    <property type="evidence" value="ECO:0007669"/>
    <property type="project" value="InterPro"/>
</dbReference>
<dbReference type="InterPro" id="IPR029026">
    <property type="entry name" value="tRNA_m1G_MTases_N"/>
</dbReference>
<dbReference type="InterPro" id="IPR029028">
    <property type="entry name" value="Alpha/beta_knot_MTases"/>
</dbReference>
<dbReference type="Proteomes" id="UP000095662">
    <property type="component" value="Unassembled WGS sequence"/>
</dbReference>
<dbReference type="InterPro" id="IPR051259">
    <property type="entry name" value="rRNA_Methyltransferase"/>
</dbReference>
<dbReference type="CDD" id="cd18095">
    <property type="entry name" value="SpoU-like_rRNA-MTase"/>
    <property type="match status" value="1"/>
</dbReference>
<dbReference type="SMART" id="SM00967">
    <property type="entry name" value="SpoU_sub_bind"/>
    <property type="match status" value="1"/>
</dbReference>
<dbReference type="Pfam" id="PF00588">
    <property type="entry name" value="SpoU_methylase"/>
    <property type="match status" value="1"/>
</dbReference>
<dbReference type="SUPFAM" id="SSF55315">
    <property type="entry name" value="L30e-like"/>
    <property type="match status" value="1"/>
</dbReference>
<dbReference type="Gene3D" id="3.40.1280.10">
    <property type="match status" value="1"/>
</dbReference>
<dbReference type="Gene3D" id="3.30.1330.30">
    <property type="match status" value="1"/>
</dbReference>
<dbReference type="PANTHER" id="PTHR43191:SF2">
    <property type="entry name" value="RRNA METHYLTRANSFERASE 3, MITOCHONDRIAL"/>
    <property type="match status" value="1"/>
</dbReference>
<dbReference type="STRING" id="39492.ERS852540_02281"/>
<gene>
    <name evidence="5" type="ORF">ERS852540_02281</name>
</gene>
<evidence type="ECO:0000256" key="2">
    <source>
        <dbReference type="ARBA" id="ARBA00022603"/>
    </source>
</evidence>
<evidence type="ECO:0000256" key="1">
    <source>
        <dbReference type="ARBA" id="ARBA00007228"/>
    </source>
</evidence>
<feature type="domain" description="RNA 2-O ribose methyltransferase substrate binding" evidence="4">
    <location>
        <begin position="31"/>
        <end position="105"/>
    </location>
</feature>
<dbReference type="SUPFAM" id="SSF75217">
    <property type="entry name" value="alpha/beta knot"/>
    <property type="match status" value="1"/>
</dbReference>
<dbReference type="GO" id="GO:0032259">
    <property type="term" value="P:methylation"/>
    <property type="evidence" value="ECO:0007669"/>
    <property type="project" value="UniProtKB-KW"/>
</dbReference>
<evidence type="ECO:0000313" key="6">
    <source>
        <dbReference type="Proteomes" id="UP000095662"/>
    </source>
</evidence>
<protein>
    <submittedName>
        <fullName evidence="5">Putative TrmH family tRNA/rRNA methyltransferase</fullName>
        <ecNumber evidence="5">2.1.1.-</ecNumber>
    </submittedName>
</protein>
<evidence type="ECO:0000313" key="5">
    <source>
        <dbReference type="EMBL" id="CUQ91185.1"/>
    </source>
</evidence>
<evidence type="ECO:0000259" key="4">
    <source>
        <dbReference type="SMART" id="SM00967"/>
    </source>
</evidence>
<dbReference type="PANTHER" id="PTHR43191">
    <property type="entry name" value="RRNA METHYLTRANSFERASE 3"/>
    <property type="match status" value="1"/>
</dbReference>
<dbReference type="InterPro" id="IPR029064">
    <property type="entry name" value="Ribosomal_eL30-like_sf"/>
</dbReference>
<dbReference type="EC" id="2.1.1.-" evidence="5"/>
<evidence type="ECO:0000256" key="3">
    <source>
        <dbReference type="ARBA" id="ARBA00022679"/>
    </source>
</evidence>
<name>A0A174ZV47_9FIRM</name>
<proteinExistence type="inferred from homology"/>
<dbReference type="EMBL" id="CZBY01000023">
    <property type="protein sequence ID" value="CUQ91185.1"/>
    <property type="molecule type" value="Genomic_DNA"/>
</dbReference>
<keyword evidence="2 5" id="KW-0489">Methyltransferase</keyword>
<dbReference type="AlphaFoldDB" id="A0A174ZV47"/>
<dbReference type="GO" id="GO:0005737">
    <property type="term" value="C:cytoplasm"/>
    <property type="evidence" value="ECO:0007669"/>
    <property type="project" value="UniProtKB-ARBA"/>
</dbReference>
<dbReference type="OrthoDB" id="9785673at2"/>
<dbReference type="InterPro" id="IPR001537">
    <property type="entry name" value="SpoU_MeTrfase"/>
</dbReference>
<dbReference type="Pfam" id="PF22435">
    <property type="entry name" value="MRM3-like_sub_bind"/>
    <property type="match status" value="1"/>
</dbReference>
<dbReference type="InterPro" id="IPR013123">
    <property type="entry name" value="SpoU_subst-bd"/>
</dbReference>
<keyword evidence="3 5" id="KW-0808">Transferase</keyword>
<dbReference type="GO" id="GO:0003723">
    <property type="term" value="F:RNA binding"/>
    <property type="evidence" value="ECO:0007669"/>
    <property type="project" value="InterPro"/>
</dbReference>